<evidence type="ECO:0000313" key="2">
    <source>
        <dbReference type="EMBL" id="QYD67842.1"/>
    </source>
</evidence>
<dbReference type="PANTHER" id="PTHR43245">
    <property type="entry name" value="BIFUNCTIONAL POLYMYXIN RESISTANCE PROTEIN ARNA"/>
    <property type="match status" value="1"/>
</dbReference>
<dbReference type="SUPFAM" id="SSF51735">
    <property type="entry name" value="NAD(P)-binding Rossmann-fold domains"/>
    <property type="match status" value="1"/>
</dbReference>
<dbReference type="InterPro" id="IPR050177">
    <property type="entry name" value="Lipid_A_modif_metabolic_enz"/>
</dbReference>
<dbReference type="Pfam" id="PF01370">
    <property type="entry name" value="Epimerase"/>
    <property type="match status" value="1"/>
</dbReference>
<gene>
    <name evidence="2" type="ORF">KZJ38_16155</name>
</gene>
<dbReference type="EMBL" id="CP080095">
    <property type="protein sequence ID" value="QYD67842.1"/>
    <property type="molecule type" value="Genomic_DNA"/>
</dbReference>
<keyword evidence="3" id="KW-1185">Reference proteome</keyword>
<dbReference type="Proteomes" id="UP000826462">
    <property type="component" value="Chromosome 1"/>
</dbReference>
<dbReference type="CDD" id="cd05232">
    <property type="entry name" value="UDP_G4E_4_SDR_e"/>
    <property type="match status" value="1"/>
</dbReference>
<dbReference type="RefSeq" id="WP_219797142.1">
    <property type="nucleotide sequence ID" value="NZ_CP080095.1"/>
</dbReference>
<accession>A0ABX8UKJ6</accession>
<feature type="domain" description="NAD-dependent epimerase/dehydratase" evidence="1">
    <location>
        <begin position="5"/>
        <end position="225"/>
    </location>
</feature>
<dbReference type="InterPro" id="IPR036291">
    <property type="entry name" value="NAD(P)-bd_dom_sf"/>
</dbReference>
<dbReference type="Gene3D" id="3.40.50.720">
    <property type="entry name" value="NAD(P)-binding Rossmann-like Domain"/>
    <property type="match status" value="1"/>
</dbReference>
<evidence type="ECO:0000259" key="1">
    <source>
        <dbReference type="Pfam" id="PF01370"/>
    </source>
</evidence>
<reference evidence="2 3" key="1">
    <citation type="submission" date="2021-07" db="EMBL/GenBank/DDBJ databases">
        <title>Paraburkholderia edwinii protects Aspergillus sp. from phenazines by acting as a toxin sponge.</title>
        <authorList>
            <person name="Dahlstrom K.M."/>
            <person name="Newman D.K."/>
        </authorList>
    </citation>
    <scope>NUCLEOTIDE SEQUENCE [LARGE SCALE GENOMIC DNA]</scope>
    <source>
        <strain evidence="2 3">Pe01</strain>
    </source>
</reference>
<evidence type="ECO:0000313" key="3">
    <source>
        <dbReference type="Proteomes" id="UP000826462"/>
    </source>
</evidence>
<organism evidence="2 3">
    <name type="scientific">Paraburkholderia edwinii</name>
    <dbReference type="NCBI Taxonomy" id="2861782"/>
    <lineage>
        <taxon>Bacteria</taxon>
        <taxon>Pseudomonadati</taxon>
        <taxon>Pseudomonadota</taxon>
        <taxon>Betaproteobacteria</taxon>
        <taxon>Burkholderiales</taxon>
        <taxon>Burkholderiaceae</taxon>
        <taxon>Paraburkholderia</taxon>
    </lineage>
</organism>
<proteinExistence type="predicted"/>
<dbReference type="PANTHER" id="PTHR43245:SF58">
    <property type="entry name" value="BLL5923 PROTEIN"/>
    <property type="match status" value="1"/>
</dbReference>
<sequence length="325" mass="35237">MTLSVLVSGANGFVGKALSSALLKDGHDVTGLVRRAGTVGTGVREWLLQSDDFANIDQLWRDEIRCDVVIHLAARVHVMHDTSADPLAAYRATNVNGSLRLAKAARAAGARRFVYVSSVKAIAEASRGAPLRESDTPAPQDPYGVSKLEAERALLDYGRESGLEVVVVRPPLVYGSGVRANFFSLMRAIAAGIPLPLGSVRARRSMVYIGNLVHALIQCAIDPRAAGQIFHVTDGYDPTVAELARLLAKPMDARAWLLPVPPSWLRLAGRLTGKSAQVDRLIGELRLDTRHIQEVLGWKPPFTLEQGLTETAAWYRAENSHARDA</sequence>
<protein>
    <submittedName>
        <fullName evidence="2">SDR family oxidoreductase</fullName>
    </submittedName>
</protein>
<name>A0ABX8UKJ6_9BURK</name>
<dbReference type="InterPro" id="IPR001509">
    <property type="entry name" value="Epimerase_deHydtase"/>
</dbReference>